<proteinExistence type="predicted"/>
<feature type="transmembrane region" description="Helical" evidence="2">
    <location>
        <begin position="28"/>
        <end position="49"/>
    </location>
</feature>
<keyword evidence="2" id="KW-0812">Transmembrane</keyword>
<reference evidence="3 4" key="1">
    <citation type="journal article" date="2017" name="Gigascience">
        <title>Genome sequence of the small brown planthopper, Laodelphax striatellus.</title>
        <authorList>
            <person name="Zhu J."/>
            <person name="Jiang F."/>
            <person name="Wang X."/>
            <person name="Yang P."/>
            <person name="Bao Y."/>
            <person name="Zhao W."/>
            <person name="Wang W."/>
            <person name="Lu H."/>
            <person name="Wang Q."/>
            <person name="Cui N."/>
            <person name="Li J."/>
            <person name="Chen X."/>
            <person name="Luo L."/>
            <person name="Yu J."/>
            <person name="Kang L."/>
            <person name="Cui F."/>
        </authorList>
    </citation>
    <scope>NUCLEOTIDE SEQUENCE [LARGE SCALE GENOMIC DNA]</scope>
    <source>
        <strain evidence="3">Lst14</strain>
    </source>
</reference>
<dbReference type="Proteomes" id="UP000291343">
    <property type="component" value="Unassembled WGS sequence"/>
</dbReference>
<keyword evidence="2" id="KW-0472">Membrane</keyword>
<keyword evidence="4" id="KW-1185">Reference proteome</keyword>
<dbReference type="SMR" id="A0A482WZ53"/>
<dbReference type="EMBL" id="QKKF02022116">
    <property type="protein sequence ID" value="RZF38622.1"/>
    <property type="molecule type" value="Genomic_DNA"/>
</dbReference>
<evidence type="ECO:0000256" key="1">
    <source>
        <dbReference type="SAM" id="MobiDB-lite"/>
    </source>
</evidence>
<dbReference type="InParanoid" id="A0A482WZ53"/>
<protein>
    <submittedName>
        <fullName evidence="3">Uncharacterized protein</fullName>
    </submittedName>
</protein>
<evidence type="ECO:0000313" key="3">
    <source>
        <dbReference type="EMBL" id="RZF38622.1"/>
    </source>
</evidence>
<evidence type="ECO:0000313" key="4">
    <source>
        <dbReference type="Proteomes" id="UP000291343"/>
    </source>
</evidence>
<gene>
    <name evidence="3" type="ORF">LSTR_LSTR010721</name>
</gene>
<accession>A0A482WZ53</accession>
<name>A0A482WZ53_LAOST</name>
<feature type="region of interest" description="Disordered" evidence="1">
    <location>
        <begin position="1"/>
        <end position="24"/>
    </location>
</feature>
<dbReference type="AlphaFoldDB" id="A0A482WZ53"/>
<organism evidence="3 4">
    <name type="scientific">Laodelphax striatellus</name>
    <name type="common">Small brown planthopper</name>
    <name type="synonym">Delphax striatella</name>
    <dbReference type="NCBI Taxonomy" id="195883"/>
    <lineage>
        <taxon>Eukaryota</taxon>
        <taxon>Metazoa</taxon>
        <taxon>Ecdysozoa</taxon>
        <taxon>Arthropoda</taxon>
        <taxon>Hexapoda</taxon>
        <taxon>Insecta</taxon>
        <taxon>Pterygota</taxon>
        <taxon>Neoptera</taxon>
        <taxon>Paraneoptera</taxon>
        <taxon>Hemiptera</taxon>
        <taxon>Auchenorrhyncha</taxon>
        <taxon>Fulgoroidea</taxon>
        <taxon>Delphacidae</taxon>
        <taxon>Criomorphinae</taxon>
        <taxon>Laodelphax</taxon>
    </lineage>
</organism>
<evidence type="ECO:0000256" key="2">
    <source>
        <dbReference type="SAM" id="Phobius"/>
    </source>
</evidence>
<keyword evidence="2" id="KW-1133">Transmembrane helix</keyword>
<sequence>MEKKEIEKNEKKKQEKRKKKEKKKAEHYITLVIMAMLNSIGAAGAMGIISRGGCCKPGGVSRGRNSGAEEAVRAQLIALVVAQLLAGKLIS</sequence>
<feature type="compositionally biased region" description="Basic and acidic residues" evidence="1">
    <location>
        <begin position="1"/>
        <end position="13"/>
    </location>
</feature>
<comment type="caution">
    <text evidence="3">The sequence shown here is derived from an EMBL/GenBank/DDBJ whole genome shotgun (WGS) entry which is preliminary data.</text>
</comment>